<dbReference type="InterPro" id="IPR036390">
    <property type="entry name" value="WH_DNA-bd_sf"/>
</dbReference>
<gene>
    <name evidence="1" type="ORF">ACFQND_10530</name>
</gene>
<dbReference type="RefSeq" id="WP_371437280.1">
    <property type="nucleotide sequence ID" value="NZ_JBHSRS010000018.1"/>
</dbReference>
<reference evidence="2" key="1">
    <citation type="journal article" date="2019" name="Int. J. Syst. Evol. Microbiol.">
        <title>The Global Catalogue of Microorganisms (GCM) 10K type strain sequencing project: providing services to taxonomists for standard genome sequencing and annotation.</title>
        <authorList>
            <consortium name="The Broad Institute Genomics Platform"/>
            <consortium name="The Broad Institute Genome Sequencing Center for Infectious Disease"/>
            <person name="Wu L."/>
            <person name="Ma J."/>
        </authorList>
    </citation>
    <scope>NUCLEOTIDE SEQUENCE [LARGE SCALE GENOMIC DNA]</scope>
    <source>
        <strain evidence="2">CCUG 39402</strain>
    </source>
</reference>
<keyword evidence="2" id="KW-1185">Reference proteome</keyword>
<dbReference type="EMBL" id="JBHSRS010000018">
    <property type="protein sequence ID" value="MFC6281669.1"/>
    <property type="molecule type" value="Genomic_DNA"/>
</dbReference>
<dbReference type="InterPro" id="IPR000944">
    <property type="entry name" value="Tscrpt_reg_Rrf2"/>
</dbReference>
<dbReference type="Pfam" id="PF02082">
    <property type="entry name" value="Rrf2"/>
    <property type="match status" value="1"/>
</dbReference>
<name>A0ABW1TXJ9_9BURK</name>
<organism evidence="1 2">
    <name type="scientific">Polaromonas aquatica</name>
    <dbReference type="NCBI Taxonomy" id="332657"/>
    <lineage>
        <taxon>Bacteria</taxon>
        <taxon>Pseudomonadati</taxon>
        <taxon>Pseudomonadota</taxon>
        <taxon>Betaproteobacteria</taxon>
        <taxon>Burkholderiales</taxon>
        <taxon>Comamonadaceae</taxon>
        <taxon>Polaromonas</taxon>
    </lineage>
</organism>
<dbReference type="Gene3D" id="1.10.10.10">
    <property type="entry name" value="Winged helix-like DNA-binding domain superfamily/Winged helix DNA-binding domain"/>
    <property type="match status" value="1"/>
</dbReference>
<dbReference type="PANTHER" id="PTHR33221:SF15">
    <property type="entry name" value="HTH-TYPE TRANSCRIPTIONAL REGULATOR YWGB-RELATED"/>
    <property type="match status" value="1"/>
</dbReference>
<dbReference type="PROSITE" id="PS51197">
    <property type="entry name" value="HTH_RRF2_2"/>
    <property type="match status" value="1"/>
</dbReference>
<protein>
    <submittedName>
        <fullName evidence="1">Rrf2 family transcriptional regulator</fullName>
    </submittedName>
</protein>
<dbReference type="Proteomes" id="UP001596270">
    <property type="component" value="Unassembled WGS sequence"/>
</dbReference>
<dbReference type="PANTHER" id="PTHR33221">
    <property type="entry name" value="WINGED HELIX-TURN-HELIX TRANSCRIPTIONAL REGULATOR, RRF2 FAMILY"/>
    <property type="match status" value="1"/>
</dbReference>
<comment type="caution">
    <text evidence="1">The sequence shown here is derived from an EMBL/GenBank/DDBJ whole genome shotgun (WGS) entry which is preliminary data.</text>
</comment>
<sequence length="153" mass="16256">MKSKGRLSAALHALLHMAERGTPMTSEELAQCLHTHAVVVRRTMAGLRDAGFVVSERGHGGGWVLTRDLASVTLLDVHMAVDEPPPGAALVTPVVPECLVEQAVLKALDASLRQAADLLTKRLGQVTLADLARDFHAGMANHANHQKKAGHAV</sequence>
<dbReference type="InterPro" id="IPR036388">
    <property type="entry name" value="WH-like_DNA-bd_sf"/>
</dbReference>
<accession>A0ABW1TXJ9</accession>
<proteinExistence type="predicted"/>
<evidence type="ECO:0000313" key="1">
    <source>
        <dbReference type="EMBL" id="MFC6281669.1"/>
    </source>
</evidence>
<evidence type="ECO:0000313" key="2">
    <source>
        <dbReference type="Proteomes" id="UP001596270"/>
    </source>
</evidence>
<dbReference type="SUPFAM" id="SSF46785">
    <property type="entry name" value="Winged helix' DNA-binding domain"/>
    <property type="match status" value="1"/>
</dbReference>